<name>A0A9Q9WA37_CYPCA</name>
<dbReference type="PROSITE" id="PS50011">
    <property type="entry name" value="PROTEIN_KINASE_DOM"/>
    <property type="match status" value="1"/>
</dbReference>
<dbReference type="InterPro" id="IPR017441">
    <property type="entry name" value="Protein_kinase_ATP_BS"/>
</dbReference>
<evidence type="ECO:0000256" key="5">
    <source>
        <dbReference type="ARBA" id="ARBA00022679"/>
    </source>
</evidence>
<evidence type="ECO:0000256" key="11">
    <source>
        <dbReference type="ARBA" id="ARBA00047430"/>
    </source>
</evidence>
<feature type="region of interest" description="Disordered" evidence="15">
    <location>
        <begin position="323"/>
        <end position="373"/>
    </location>
</feature>
<evidence type="ECO:0000256" key="1">
    <source>
        <dbReference type="ARBA" id="ARBA00005354"/>
    </source>
</evidence>
<evidence type="ECO:0000256" key="8">
    <source>
        <dbReference type="ARBA" id="ARBA00022840"/>
    </source>
</evidence>
<dbReference type="InterPro" id="IPR000719">
    <property type="entry name" value="Prot_kinase_dom"/>
</dbReference>
<proteinExistence type="inferred from homology"/>
<organism evidence="17">
    <name type="scientific">Cyprinus carpio</name>
    <name type="common">Common carp</name>
    <dbReference type="NCBI Taxonomy" id="7962"/>
    <lineage>
        <taxon>Eukaryota</taxon>
        <taxon>Metazoa</taxon>
        <taxon>Chordata</taxon>
        <taxon>Craniata</taxon>
        <taxon>Vertebrata</taxon>
        <taxon>Euteleostomi</taxon>
        <taxon>Actinopterygii</taxon>
        <taxon>Neopterygii</taxon>
        <taxon>Teleostei</taxon>
        <taxon>Ostariophysi</taxon>
        <taxon>Cypriniformes</taxon>
        <taxon>Cyprinidae</taxon>
        <taxon>Cyprininae</taxon>
        <taxon>Cyprinus</taxon>
    </lineage>
</organism>
<keyword evidence="4" id="KW-0597">Phosphoprotein</keyword>
<dbReference type="PANTHER" id="PTHR24347">
    <property type="entry name" value="SERINE/THREONINE-PROTEIN KINASE"/>
    <property type="match status" value="1"/>
</dbReference>
<dbReference type="AlphaFoldDB" id="A0A9Q9WA37"/>
<feature type="domain" description="Protein kinase" evidence="16">
    <location>
        <begin position="13"/>
        <end position="271"/>
    </location>
</feature>
<dbReference type="FunFam" id="3.30.200.20:FF:000002">
    <property type="entry name" value="Calcium/calmodulin-dependent protein kinase type II subunit delta isoform 2"/>
    <property type="match status" value="1"/>
</dbReference>
<keyword evidence="5" id="KW-0808">Transferase</keyword>
<feature type="compositionally biased region" description="Low complexity" evidence="15">
    <location>
        <begin position="471"/>
        <end position="480"/>
    </location>
</feature>
<comment type="catalytic activity">
    <reaction evidence="11">
        <text>L-seryl-[protein] + ATP = O-phospho-L-seryl-[protein] + ADP + H(+)</text>
        <dbReference type="Rhea" id="RHEA:17989"/>
        <dbReference type="Rhea" id="RHEA-COMP:9863"/>
        <dbReference type="Rhea" id="RHEA-COMP:11604"/>
        <dbReference type="ChEBI" id="CHEBI:15378"/>
        <dbReference type="ChEBI" id="CHEBI:29999"/>
        <dbReference type="ChEBI" id="CHEBI:30616"/>
        <dbReference type="ChEBI" id="CHEBI:83421"/>
        <dbReference type="ChEBI" id="CHEBI:456216"/>
        <dbReference type="EC" id="2.7.11.17"/>
    </reaction>
</comment>
<evidence type="ECO:0000256" key="9">
    <source>
        <dbReference type="ARBA" id="ARBA00022860"/>
    </source>
</evidence>
<comment type="catalytic activity">
    <reaction evidence="10">
        <text>L-threonyl-[protein] + ATP = O-phospho-L-threonyl-[protein] + ADP + H(+)</text>
        <dbReference type="Rhea" id="RHEA:46608"/>
        <dbReference type="Rhea" id="RHEA-COMP:11060"/>
        <dbReference type="Rhea" id="RHEA-COMP:11605"/>
        <dbReference type="ChEBI" id="CHEBI:15378"/>
        <dbReference type="ChEBI" id="CHEBI:30013"/>
        <dbReference type="ChEBI" id="CHEBI:30616"/>
        <dbReference type="ChEBI" id="CHEBI:61977"/>
        <dbReference type="ChEBI" id="CHEBI:456216"/>
        <dbReference type="EC" id="2.7.11.17"/>
    </reaction>
</comment>
<dbReference type="Proteomes" id="UP001155660">
    <property type="component" value="Chromosome B5"/>
</dbReference>
<protein>
    <recommendedName>
        <fullName evidence="2">calcium/calmodulin-dependent protein kinase</fullName>
        <ecNumber evidence="2">2.7.11.17</ecNumber>
    </recommendedName>
</protein>
<evidence type="ECO:0000256" key="6">
    <source>
        <dbReference type="ARBA" id="ARBA00022741"/>
    </source>
</evidence>
<dbReference type="RefSeq" id="XP_042579613.1">
    <property type="nucleotide sequence ID" value="XM_042723679.1"/>
</dbReference>
<sequence>MATTTCTRFTDEYQLYEELGKGAFSVVRRCVKLSTGQEYAAKIINTKKLSARDHQKLEREARICRLLKHPNIVRLHDSISEEGFHYLLFDLVTGGELFEDIVAREYYSEADASHCIQQILEAVLHCHQMGVVHRDLKPENLLLASKCKNAAVKLADFGLAIEVQGDQQAWFGFAGTPGYLSPEVLRKEAYGKPVDIWACGVILYILLVGYPPFWDEDQHKLYQQIKAGAYDFPSPEWDTVTPEAKNLINQMLTINPAKRITAQEALKHPWVCQRSTVASMMHRQETVECLKKFNARRKLKGAILTTMLVSRNFSAAKSLLNKKADVKESSDSSNATVEDEEMKGKLVDNRSVQSNPSTQPDSAHTPPGPSPALFTATKFTDLLGVVRRGSVPTSDVEGGSTITPAVVSAPSTPQTPSIPIQMSRLTDLVSSVRRPTAPHTDSEPSAASRPFTAPVSAPVSAPSHPSPSPAQPSSSPLPSAHSRKQEIIKITEQLIEAINNGDFEAYAKICDPGLTCFEPEALGNLVEGMDFHRFYFENLLSKNSKPIHTTILNPHVHLIGEEAACIAYIRLTQYVDGQGRPRSSQSEETRVWHRRDSKWQNVHFHCSGAPAAPLQ</sequence>
<dbReference type="GO" id="GO:0005524">
    <property type="term" value="F:ATP binding"/>
    <property type="evidence" value="ECO:0007669"/>
    <property type="project" value="UniProtKB-UniRule"/>
</dbReference>
<evidence type="ECO:0000259" key="16">
    <source>
        <dbReference type="PROSITE" id="PS50011"/>
    </source>
</evidence>
<gene>
    <name evidence="17" type="primary">camk2b1</name>
</gene>
<evidence type="ECO:0000256" key="3">
    <source>
        <dbReference type="ARBA" id="ARBA00022527"/>
    </source>
</evidence>
<comment type="subunit">
    <text evidence="13">CAMK2 is composed of four different chains: alpha, beta, gamma, and delta. The different isoforms assemble into homo- or heteromultimeric holoenzymes composed of 8 to 12 subunits.</text>
</comment>
<keyword evidence="7 17" id="KW-0418">Kinase</keyword>
<dbReference type="EC" id="2.7.11.17" evidence="2"/>
<dbReference type="GO" id="GO:0004683">
    <property type="term" value="F:calcium/calmodulin-dependent protein kinase activity"/>
    <property type="evidence" value="ECO:0007669"/>
    <property type="project" value="UniProtKB-EC"/>
</dbReference>
<evidence type="ECO:0000256" key="12">
    <source>
        <dbReference type="ARBA" id="ARBA00056581"/>
    </source>
</evidence>
<evidence type="ECO:0000256" key="7">
    <source>
        <dbReference type="ARBA" id="ARBA00022777"/>
    </source>
</evidence>
<dbReference type="InterPro" id="IPR013543">
    <property type="entry name" value="Ca/CaM-dep_prot_kinase-assoc"/>
</dbReference>
<feature type="binding site" evidence="14">
    <location>
        <position position="42"/>
    </location>
    <ligand>
        <name>ATP</name>
        <dbReference type="ChEBI" id="CHEBI:30616"/>
    </ligand>
</feature>
<dbReference type="Pfam" id="PF08332">
    <property type="entry name" value="CaMKII_AD"/>
    <property type="match status" value="1"/>
</dbReference>
<reference evidence="17" key="1">
    <citation type="submission" date="2025-08" db="UniProtKB">
        <authorList>
            <consortium name="RefSeq"/>
        </authorList>
    </citation>
    <scope>IDENTIFICATION</scope>
    <source>
        <tissue evidence="17">Muscle</tissue>
    </source>
</reference>
<evidence type="ECO:0000256" key="14">
    <source>
        <dbReference type="PROSITE-ProRule" id="PRU10141"/>
    </source>
</evidence>
<dbReference type="FunFam" id="1.10.510.10:FF:000001">
    <property type="entry name" value="Calcium/calmodulin-dependent protein kinase type II subunit delta"/>
    <property type="match status" value="1"/>
</dbReference>
<evidence type="ECO:0000313" key="17">
    <source>
        <dbReference type="RefSeq" id="XP_042579613.1"/>
    </source>
</evidence>
<evidence type="ECO:0000256" key="2">
    <source>
        <dbReference type="ARBA" id="ARBA00012434"/>
    </source>
</evidence>
<dbReference type="PROSITE" id="PS00108">
    <property type="entry name" value="PROTEIN_KINASE_ST"/>
    <property type="match status" value="1"/>
</dbReference>
<keyword evidence="9" id="KW-0112">Calmodulin-binding</keyword>
<comment type="similarity">
    <text evidence="1">Belongs to the protein kinase superfamily. CAMK Ser/Thr protein kinase family. CaMK subfamily.</text>
</comment>
<dbReference type="InterPro" id="IPR008271">
    <property type="entry name" value="Ser/Thr_kinase_AS"/>
</dbReference>
<feature type="compositionally biased region" description="Polar residues" evidence="15">
    <location>
        <begin position="409"/>
        <end position="424"/>
    </location>
</feature>
<dbReference type="GeneID" id="109098919"/>
<dbReference type="FunFam" id="3.10.450.50:FF:000001">
    <property type="entry name" value="calcium/calmodulin-dependent protein kinase type II subunit gamma isoform X1"/>
    <property type="match status" value="1"/>
</dbReference>
<keyword evidence="6 14" id="KW-0547">Nucleotide-binding</keyword>
<evidence type="ECO:0000256" key="15">
    <source>
        <dbReference type="SAM" id="MobiDB-lite"/>
    </source>
</evidence>
<keyword evidence="8 14" id="KW-0067">ATP-binding</keyword>
<dbReference type="SMART" id="SM00220">
    <property type="entry name" value="S_TKc"/>
    <property type="match status" value="1"/>
</dbReference>
<feature type="region of interest" description="Disordered" evidence="15">
    <location>
        <begin position="390"/>
        <end position="483"/>
    </location>
</feature>
<dbReference type="GO" id="GO:0043226">
    <property type="term" value="C:organelle"/>
    <property type="evidence" value="ECO:0007669"/>
    <property type="project" value="UniProtKB-ARBA"/>
</dbReference>
<dbReference type="CTD" id="562064"/>
<dbReference type="CDD" id="cd14086">
    <property type="entry name" value="STKc_CaMKII"/>
    <property type="match status" value="1"/>
</dbReference>
<evidence type="ECO:0000256" key="13">
    <source>
        <dbReference type="ARBA" id="ARBA00064333"/>
    </source>
</evidence>
<evidence type="ECO:0000256" key="4">
    <source>
        <dbReference type="ARBA" id="ARBA00022553"/>
    </source>
</evidence>
<feature type="compositionally biased region" description="Polar residues" evidence="15">
    <location>
        <begin position="350"/>
        <end position="362"/>
    </location>
</feature>
<feature type="compositionally biased region" description="Low complexity" evidence="15">
    <location>
        <begin position="453"/>
        <end position="463"/>
    </location>
</feature>
<comment type="function">
    <text evidence="12">CaM-kinase II (CAMK2) is a prominent kinase in the central nervous system.</text>
</comment>
<accession>A0A9Q9WA37</accession>
<evidence type="ECO:0000256" key="10">
    <source>
        <dbReference type="ARBA" id="ARBA00047307"/>
    </source>
</evidence>
<keyword evidence="3" id="KW-0723">Serine/threonine-protein kinase</keyword>
<dbReference type="PROSITE" id="PS00107">
    <property type="entry name" value="PROTEIN_KINASE_ATP"/>
    <property type="match status" value="1"/>
</dbReference>
<dbReference type="GO" id="GO:0005516">
    <property type="term" value="F:calmodulin binding"/>
    <property type="evidence" value="ECO:0007669"/>
    <property type="project" value="UniProtKB-KW"/>
</dbReference>
<dbReference type="Pfam" id="PF00069">
    <property type="entry name" value="Pkinase"/>
    <property type="match status" value="1"/>
</dbReference>